<dbReference type="Proteomes" id="UP000199470">
    <property type="component" value="Unassembled WGS sequence"/>
</dbReference>
<evidence type="ECO:0008006" key="5">
    <source>
        <dbReference type="Google" id="ProtNLM"/>
    </source>
</evidence>
<keyword evidence="1" id="KW-1133">Transmembrane helix</keyword>
<evidence type="ECO:0000313" key="4">
    <source>
        <dbReference type="Proteomes" id="UP000199470"/>
    </source>
</evidence>
<keyword evidence="1" id="KW-0812">Transmembrane</keyword>
<keyword evidence="1" id="KW-0472">Membrane</keyword>
<sequence>MIALTAASHTAQGRARRGLVAALAALALPAWSAPPAAVSDAPQDYAWTLPLSAKTGQGVLQLRLPPDVYLHARSPQLDDLRVFDAHGAALPFTLQAAQGKRQTSHRNLPLKIFPLSSSADPAQPLDLDVRTGADGRLLSVRVRPEQAAAGTGSGAGAAPRLSALILDLGPSVPAEAAPLIDALRFTPPAELREYNAQVWLDTSDDLKRWDTAGATELNWLVSRDAQTLANDKLEFTPRRFRYARLRWQSGVPQQFAGIVAEQLLQSEAPPYRDQLRLQPAPGRQADELVYAAPLAVPTSQVGLDFGTQTVVLPVTLGGYRELPPRQLGQAGSWLFEPVASATFYRIVQNGQVRASGELDIEPRHAKQWAARGQGIGGLQPVLRLAWEPATLVFLASGAPPYSLAVGRDKAVAAARALGQVAPGFSAAEVQMLETASAGPAQQRHAGADAAANDALAQAGAAARQRLWVLWGVLLLGVAVLGLMVWRLVKPAASKIDELGSTPSGG</sequence>
<feature type="chain" id="PRO_5011453412" description="DUF3999 domain-containing protein" evidence="2">
    <location>
        <begin position="33"/>
        <end position="505"/>
    </location>
</feature>
<evidence type="ECO:0000313" key="3">
    <source>
        <dbReference type="EMBL" id="SFM72327.1"/>
    </source>
</evidence>
<protein>
    <recommendedName>
        <fullName evidence="5">DUF3999 domain-containing protein</fullName>
    </recommendedName>
</protein>
<organism evidence="3 4">
    <name type="scientific">Rugamonas rubra</name>
    <dbReference type="NCBI Taxonomy" id="758825"/>
    <lineage>
        <taxon>Bacteria</taxon>
        <taxon>Pseudomonadati</taxon>
        <taxon>Pseudomonadota</taxon>
        <taxon>Betaproteobacteria</taxon>
        <taxon>Burkholderiales</taxon>
        <taxon>Oxalobacteraceae</taxon>
        <taxon>Telluria group</taxon>
        <taxon>Rugamonas</taxon>
    </lineage>
</organism>
<feature type="transmembrane region" description="Helical" evidence="1">
    <location>
        <begin position="467"/>
        <end position="488"/>
    </location>
</feature>
<feature type="signal peptide" evidence="2">
    <location>
        <begin position="1"/>
        <end position="32"/>
    </location>
</feature>
<dbReference type="Pfam" id="PF13163">
    <property type="entry name" value="DUF3999"/>
    <property type="match status" value="1"/>
</dbReference>
<evidence type="ECO:0000256" key="2">
    <source>
        <dbReference type="SAM" id="SignalP"/>
    </source>
</evidence>
<dbReference type="STRING" id="758825.SAMN02982985_05100"/>
<gene>
    <name evidence="3" type="ORF">SAMN02982985_05100</name>
</gene>
<keyword evidence="4" id="KW-1185">Reference proteome</keyword>
<dbReference type="AlphaFoldDB" id="A0A1I4T6Y0"/>
<proteinExistence type="predicted"/>
<evidence type="ECO:0000256" key="1">
    <source>
        <dbReference type="SAM" id="Phobius"/>
    </source>
</evidence>
<dbReference type="InterPro" id="IPR025060">
    <property type="entry name" value="DUF3999"/>
</dbReference>
<keyword evidence="2" id="KW-0732">Signal</keyword>
<name>A0A1I4T6Y0_9BURK</name>
<reference evidence="3 4" key="1">
    <citation type="submission" date="2016-10" db="EMBL/GenBank/DDBJ databases">
        <authorList>
            <person name="de Groot N.N."/>
        </authorList>
    </citation>
    <scope>NUCLEOTIDE SEQUENCE [LARGE SCALE GENOMIC DNA]</scope>
    <source>
        <strain evidence="3 4">ATCC 43154</strain>
    </source>
</reference>
<accession>A0A1I4T6Y0</accession>
<dbReference type="EMBL" id="FOTW01000029">
    <property type="protein sequence ID" value="SFM72327.1"/>
    <property type="molecule type" value="Genomic_DNA"/>
</dbReference>
<dbReference type="OrthoDB" id="5405606at2"/>
<dbReference type="RefSeq" id="WP_093390502.1">
    <property type="nucleotide sequence ID" value="NZ_FOTW01000029.1"/>
</dbReference>